<name>A0ABV5MBZ4_9ACTN</name>
<evidence type="ECO:0000313" key="3">
    <source>
        <dbReference type="EMBL" id="MFB9446372.1"/>
    </source>
</evidence>
<dbReference type="InterPro" id="IPR036390">
    <property type="entry name" value="WH_DNA-bd_sf"/>
</dbReference>
<evidence type="ECO:0000256" key="1">
    <source>
        <dbReference type="SAM" id="MobiDB-lite"/>
    </source>
</evidence>
<accession>A0ABV5MBZ4</accession>
<dbReference type="RefSeq" id="WP_246656591.1">
    <property type="nucleotide sequence ID" value="NZ_CP061913.1"/>
</dbReference>
<protein>
    <submittedName>
        <fullName evidence="3">PadR family transcriptional regulator</fullName>
    </submittedName>
</protein>
<evidence type="ECO:0000259" key="2">
    <source>
        <dbReference type="Pfam" id="PF03551"/>
    </source>
</evidence>
<dbReference type="EMBL" id="JBHMCA010000047">
    <property type="protein sequence ID" value="MFB9446372.1"/>
    <property type="molecule type" value="Genomic_DNA"/>
</dbReference>
<proteinExistence type="predicted"/>
<dbReference type="PANTHER" id="PTHR43252">
    <property type="entry name" value="TRANSCRIPTIONAL REGULATOR YQJI"/>
    <property type="match status" value="1"/>
</dbReference>
<reference evidence="3 4" key="1">
    <citation type="submission" date="2024-09" db="EMBL/GenBank/DDBJ databases">
        <authorList>
            <person name="Sun Q."/>
            <person name="Mori K."/>
        </authorList>
    </citation>
    <scope>NUCLEOTIDE SEQUENCE [LARGE SCALE GENOMIC DNA]</scope>
    <source>
        <strain evidence="3 4">JCM 3307</strain>
    </source>
</reference>
<evidence type="ECO:0000313" key="4">
    <source>
        <dbReference type="Proteomes" id="UP001589608"/>
    </source>
</evidence>
<dbReference type="Pfam" id="PF03551">
    <property type="entry name" value="PadR"/>
    <property type="match status" value="1"/>
</dbReference>
<sequence length="186" mass="20751">MDIVILSHLQRGPVHGYELKRNVSATTSYSLHNNTLYPALRRFEEAGAVTKTAEAQEGRPPRHVYALTDLGREMLHDLLADLPAELATDEPEFLTRLGQFEHLTPAERHGVLDARAAALRKQGAHLRALGEKTARSPRDHRWGELVVAELGERIERELAWIARLAERADEPGGPAHEQVDEQVDGP</sequence>
<comment type="caution">
    <text evidence="3">The sequence shown here is derived from an EMBL/GenBank/DDBJ whole genome shotgun (WGS) entry which is preliminary data.</text>
</comment>
<gene>
    <name evidence="3" type="ORF">ACFFTR_25080</name>
</gene>
<dbReference type="Gene3D" id="1.10.10.10">
    <property type="entry name" value="Winged helix-like DNA-binding domain superfamily/Winged helix DNA-binding domain"/>
    <property type="match status" value="1"/>
</dbReference>
<organism evidence="3 4">
    <name type="scientific">Dactylosporangium vinaceum</name>
    <dbReference type="NCBI Taxonomy" id="53362"/>
    <lineage>
        <taxon>Bacteria</taxon>
        <taxon>Bacillati</taxon>
        <taxon>Actinomycetota</taxon>
        <taxon>Actinomycetes</taxon>
        <taxon>Micromonosporales</taxon>
        <taxon>Micromonosporaceae</taxon>
        <taxon>Dactylosporangium</taxon>
    </lineage>
</organism>
<dbReference type="InterPro" id="IPR005149">
    <property type="entry name" value="Tscrpt_reg_PadR_N"/>
</dbReference>
<keyword evidence="4" id="KW-1185">Reference proteome</keyword>
<feature type="domain" description="Transcription regulator PadR N-terminal" evidence="2">
    <location>
        <begin position="5"/>
        <end position="76"/>
    </location>
</feature>
<dbReference type="InterPro" id="IPR036388">
    <property type="entry name" value="WH-like_DNA-bd_sf"/>
</dbReference>
<dbReference type="PANTHER" id="PTHR43252:SF6">
    <property type="entry name" value="NEGATIVE TRANSCRIPTION REGULATOR PADR"/>
    <property type="match status" value="1"/>
</dbReference>
<dbReference type="SUPFAM" id="SSF46785">
    <property type="entry name" value="Winged helix' DNA-binding domain"/>
    <property type="match status" value="1"/>
</dbReference>
<feature type="region of interest" description="Disordered" evidence="1">
    <location>
        <begin position="167"/>
        <end position="186"/>
    </location>
</feature>
<dbReference type="Proteomes" id="UP001589608">
    <property type="component" value="Unassembled WGS sequence"/>
</dbReference>